<reference evidence="4" key="1">
    <citation type="submission" date="2021-02" db="EMBL/GenBank/DDBJ databases">
        <authorList>
            <person name="Nowell W R."/>
        </authorList>
    </citation>
    <scope>NUCLEOTIDE SEQUENCE</scope>
</reference>
<comment type="caution">
    <text evidence="4">The sequence shown here is derived from an EMBL/GenBank/DDBJ whole genome shotgun (WGS) entry which is preliminary data.</text>
</comment>
<dbReference type="GO" id="GO:0003697">
    <property type="term" value="F:single-stranded DNA binding"/>
    <property type="evidence" value="ECO:0007669"/>
    <property type="project" value="TreeGrafter"/>
</dbReference>
<dbReference type="InterPro" id="IPR031327">
    <property type="entry name" value="MCM"/>
</dbReference>
<accession>A0A815MM65</accession>
<evidence type="ECO:0000256" key="2">
    <source>
        <dbReference type="ARBA" id="ARBA00022705"/>
    </source>
</evidence>
<dbReference type="GO" id="GO:0005524">
    <property type="term" value="F:ATP binding"/>
    <property type="evidence" value="ECO:0007669"/>
    <property type="project" value="InterPro"/>
</dbReference>
<dbReference type="InterPro" id="IPR041562">
    <property type="entry name" value="MCM_lid"/>
</dbReference>
<feature type="non-terminal residue" evidence="4">
    <location>
        <position position="1"/>
    </location>
</feature>
<dbReference type="AlphaFoldDB" id="A0A815MM65"/>
<dbReference type="InterPro" id="IPR027417">
    <property type="entry name" value="P-loop_NTPase"/>
</dbReference>
<proteinExistence type="inferred from homology"/>
<protein>
    <recommendedName>
        <fullName evidence="3">MCM AAA-lid domain-containing protein</fullName>
    </recommendedName>
</protein>
<feature type="domain" description="MCM AAA-lid" evidence="3">
    <location>
        <begin position="17"/>
        <end position="100"/>
    </location>
</feature>
<evidence type="ECO:0000313" key="5">
    <source>
        <dbReference type="Proteomes" id="UP000663877"/>
    </source>
</evidence>
<gene>
    <name evidence="4" type="ORF">BJG266_LOCUS38975</name>
</gene>
<evidence type="ECO:0000256" key="1">
    <source>
        <dbReference type="ARBA" id="ARBA00008010"/>
    </source>
</evidence>
<name>A0A815MM65_9BILA</name>
<organism evidence="4 5">
    <name type="scientific">Adineta steineri</name>
    <dbReference type="NCBI Taxonomy" id="433720"/>
    <lineage>
        <taxon>Eukaryota</taxon>
        <taxon>Metazoa</taxon>
        <taxon>Spiralia</taxon>
        <taxon>Gnathifera</taxon>
        <taxon>Rotifera</taxon>
        <taxon>Eurotatoria</taxon>
        <taxon>Bdelloidea</taxon>
        <taxon>Adinetida</taxon>
        <taxon>Adinetidae</taxon>
        <taxon>Adineta</taxon>
    </lineage>
</organism>
<dbReference type="Gene3D" id="3.40.50.300">
    <property type="entry name" value="P-loop containing nucleotide triphosphate hydrolases"/>
    <property type="match status" value="1"/>
</dbReference>
<dbReference type="GO" id="GO:0000727">
    <property type="term" value="P:double-strand break repair via break-induced replication"/>
    <property type="evidence" value="ECO:0007669"/>
    <property type="project" value="TreeGrafter"/>
</dbReference>
<dbReference type="Pfam" id="PF17855">
    <property type="entry name" value="MCM_lid"/>
    <property type="match status" value="1"/>
</dbReference>
<dbReference type="GO" id="GO:1902975">
    <property type="term" value="P:mitotic DNA replication initiation"/>
    <property type="evidence" value="ECO:0007669"/>
    <property type="project" value="TreeGrafter"/>
</dbReference>
<dbReference type="SUPFAM" id="SSF52540">
    <property type="entry name" value="P-loop containing nucleoside triphosphate hydrolases"/>
    <property type="match status" value="1"/>
</dbReference>
<dbReference type="Pfam" id="PF21128">
    <property type="entry name" value="WHD_MCM4"/>
    <property type="match status" value="1"/>
</dbReference>
<dbReference type="GO" id="GO:0017116">
    <property type="term" value="F:single-stranded DNA helicase activity"/>
    <property type="evidence" value="ECO:0007669"/>
    <property type="project" value="TreeGrafter"/>
</dbReference>
<dbReference type="GO" id="GO:0005634">
    <property type="term" value="C:nucleus"/>
    <property type="evidence" value="ECO:0007669"/>
    <property type="project" value="TreeGrafter"/>
</dbReference>
<evidence type="ECO:0000313" key="4">
    <source>
        <dbReference type="EMBL" id="CAF1424645.1"/>
    </source>
</evidence>
<comment type="similarity">
    <text evidence="1">Belongs to the MCM family.</text>
</comment>
<dbReference type="GO" id="GO:0042555">
    <property type="term" value="C:MCM complex"/>
    <property type="evidence" value="ECO:0007669"/>
    <property type="project" value="TreeGrafter"/>
</dbReference>
<evidence type="ECO:0000259" key="3">
    <source>
        <dbReference type="Pfam" id="PF17855"/>
    </source>
</evidence>
<keyword evidence="2" id="KW-0235">DNA replication</keyword>
<dbReference type="PANTHER" id="PTHR11630:SF66">
    <property type="entry name" value="DNA REPLICATION LICENSING FACTOR MCM4"/>
    <property type="match status" value="1"/>
</dbReference>
<dbReference type="PANTHER" id="PTHR11630">
    <property type="entry name" value="DNA REPLICATION LICENSING FACTOR MCM FAMILY MEMBER"/>
    <property type="match status" value="1"/>
</dbReference>
<dbReference type="EMBL" id="CAJNOI010001583">
    <property type="protein sequence ID" value="CAF1424645.1"/>
    <property type="molecule type" value="Genomic_DNA"/>
</dbReference>
<dbReference type="Proteomes" id="UP000663877">
    <property type="component" value="Unassembled WGS sequence"/>
</dbReference>
<sequence length="206" mass="23346">YQYGKEGENDHEAMDTDLLRDYISYARNFVSPNLTEASGKLLISSYVEMRKVGSGKGQISAYPRQLESLIRLAEAHAKVRLSEIVDELDVEEAKRLYREALKQAAVDPKTGRVDVAILTTGISAGERRLRADLAQTLKRHLKERKSAQSAGAIKKDMLFNEMRERNDERITRDMFDDAIRALEEENFLVATAHTIRIVTLGESNFD</sequence>
<dbReference type="GO" id="GO:0006271">
    <property type="term" value="P:DNA strand elongation involved in DNA replication"/>
    <property type="evidence" value="ECO:0007669"/>
    <property type="project" value="TreeGrafter"/>
</dbReference>